<feature type="domain" description="Pyruvate kinase barrel" evidence="14">
    <location>
        <begin position="1"/>
        <end position="306"/>
    </location>
</feature>
<proteinExistence type="inferred from homology"/>
<evidence type="ECO:0000313" key="16">
    <source>
        <dbReference type="EMBL" id="KKW28289.1"/>
    </source>
</evidence>
<dbReference type="InterPro" id="IPR015795">
    <property type="entry name" value="Pyrv_Knase_C"/>
</dbReference>
<keyword evidence="5" id="KW-0479">Metal-binding</keyword>
<dbReference type="Gene3D" id="3.20.20.60">
    <property type="entry name" value="Phosphoenolpyruvate-binding domains"/>
    <property type="match status" value="1"/>
</dbReference>
<dbReference type="Proteomes" id="UP000034846">
    <property type="component" value="Unassembled WGS sequence"/>
</dbReference>
<comment type="pathway">
    <text evidence="1 13">Carbohydrate degradation; glycolysis; pyruvate from D-glyceraldehyde 3-phosphate: step 5/5.</text>
</comment>
<keyword evidence="11 16" id="KW-0670">Pyruvate</keyword>
<keyword evidence="7 13" id="KW-0418">Kinase</keyword>
<accession>A0A0G2A7K3</accession>
<dbReference type="InterPro" id="IPR011037">
    <property type="entry name" value="Pyrv_Knase-like_insert_dom_sf"/>
</dbReference>
<dbReference type="UniPathway" id="UPA00109">
    <property type="reaction ID" value="UER00188"/>
</dbReference>
<evidence type="ECO:0000256" key="2">
    <source>
        <dbReference type="ARBA" id="ARBA00008663"/>
    </source>
</evidence>
<organism evidence="16 17">
    <name type="scientific">Candidatus Uhrbacteria bacterium GW2011_GWD2_52_7</name>
    <dbReference type="NCBI Taxonomy" id="1618989"/>
    <lineage>
        <taxon>Bacteria</taxon>
        <taxon>Candidatus Uhriibacteriota</taxon>
    </lineage>
</organism>
<evidence type="ECO:0000256" key="1">
    <source>
        <dbReference type="ARBA" id="ARBA00004997"/>
    </source>
</evidence>
<keyword evidence="9 13" id="KW-0460">Magnesium</keyword>
<evidence type="ECO:0000256" key="12">
    <source>
        <dbReference type="NCBIfam" id="TIGR01064"/>
    </source>
</evidence>
<evidence type="ECO:0000256" key="8">
    <source>
        <dbReference type="ARBA" id="ARBA00022840"/>
    </source>
</evidence>
<dbReference type="SUPFAM" id="SSF52935">
    <property type="entry name" value="PK C-terminal domain-like"/>
    <property type="match status" value="1"/>
</dbReference>
<feature type="domain" description="Pyruvate kinase C-terminal" evidence="15">
    <location>
        <begin position="337"/>
        <end position="427"/>
    </location>
</feature>
<keyword evidence="10 13" id="KW-0324">Glycolysis</keyword>
<dbReference type="GO" id="GO:0030955">
    <property type="term" value="F:potassium ion binding"/>
    <property type="evidence" value="ECO:0007669"/>
    <property type="project" value="UniProtKB-UniRule"/>
</dbReference>
<dbReference type="AlphaFoldDB" id="A0A0G2A7K3"/>
<evidence type="ECO:0000256" key="7">
    <source>
        <dbReference type="ARBA" id="ARBA00022777"/>
    </source>
</evidence>
<comment type="caution">
    <text evidence="16">The sequence shown here is derived from an EMBL/GenBank/DDBJ whole genome shotgun (WGS) entry which is preliminary data.</text>
</comment>
<reference evidence="16 17" key="1">
    <citation type="journal article" date="2015" name="Nature">
        <title>rRNA introns, odd ribosomes, and small enigmatic genomes across a large radiation of phyla.</title>
        <authorList>
            <person name="Brown C.T."/>
            <person name="Hug L.A."/>
            <person name="Thomas B.C."/>
            <person name="Sharon I."/>
            <person name="Castelle C.J."/>
            <person name="Singh A."/>
            <person name="Wilkins M.J."/>
            <person name="Williams K.H."/>
            <person name="Banfield J.F."/>
        </authorList>
    </citation>
    <scope>NUCLEOTIDE SEQUENCE [LARGE SCALE GENOMIC DNA]</scope>
</reference>
<evidence type="ECO:0000256" key="3">
    <source>
        <dbReference type="ARBA" id="ARBA00012142"/>
    </source>
</evidence>
<dbReference type="EC" id="2.7.1.40" evidence="3 12"/>
<evidence type="ECO:0000256" key="9">
    <source>
        <dbReference type="ARBA" id="ARBA00022842"/>
    </source>
</evidence>
<dbReference type="InterPro" id="IPR015806">
    <property type="entry name" value="Pyrv_Knase_insert_dom_sf"/>
</dbReference>
<evidence type="ECO:0000256" key="5">
    <source>
        <dbReference type="ARBA" id="ARBA00022723"/>
    </source>
</evidence>
<evidence type="ECO:0000259" key="14">
    <source>
        <dbReference type="Pfam" id="PF00224"/>
    </source>
</evidence>
<evidence type="ECO:0000256" key="6">
    <source>
        <dbReference type="ARBA" id="ARBA00022741"/>
    </source>
</evidence>
<evidence type="ECO:0000256" key="13">
    <source>
        <dbReference type="RuleBase" id="RU000504"/>
    </source>
</evidence>
<dbReference type="SUPFAM" id="SSF51621">
    <property type="entry name" value="Phosphoenolpyruvate/pyruvate domain"/>
    <property type="match status" value="1"/>
</dbReference>
<evidence type="ECO:0000256" key="4">
    <source>
        <dbReference type="ARBA" id="ARBA00022679"/>
    </source>
</evidence>
<dbReference type="PATRIC" id="fig|1618989.3.peg.935"/>
<keyword evidence="6" id="KW-0547">Nucleotide-binding</keyword>
<evidence type="ECO:0000259" key="15">
    <source>
        <dbReference type="Pfam" id="PF02887"/>
    </source>
</evidence>
<dbReference type="GO" id="GO:0004743">
    <property type="term" value="F:pyruvate kinase activity"/>
    <property type="evidence" value="ECO:0007669"/>
    <property type="project" value="UniProtKB-UniRule"/>
</dbReference>
<dbReference type="SUPFAM" id="SSF50800">
    <property type="entry name" value="PK beta-barrel domain-like"/>
    <property type="match status" value="1"/>
</dbReference>
<gene>
    <name evidence="16" type="ORF">UY72_C0077G0008</name>
</gene>
<protein>
    <recommendedName>
        <fullName evidence="3 12">Pyruvate kinase</fullName>
        <ecNumber evidence="3 12">2.7.1.40</ecNumber>
    </recommendedName>
</protein>
<dbReference type="Pfam" id="PF00224">
    <property type="entry name" value="PK"/>
    <property type="match status" value="1"/>
</dbReference>
<name>A0A0G2A7K3_9BACT</name>
<dbReference type="PRINTS" id="PR01050">
    <property type="entry name" value="PYRUVTKNASE"/>
</dbReference>
<dbReference type="PANTHER" id="PTHR11817">
    <property type="entry name" value="PYRUVATE KINASE"/>
    <property type="match status" value="1"/>
</dbReference>
<dbReference type="InterPro" id="IPR001697">
    <property type="entry name" value="Pyr_Knase"/>
</dbReference>
<comment type="catalytic activity">
    <reaction evidence="13">
        <text>pyruvate + ATP = phosphoenolpyruvate + ADP + H(+)</text>
        <dbReference type="Rhea" id="RHEA:18157"/>
        <dbReference type="ChEBI" id="CHEBI:15361"/>
        <dbReference type="ChEBI" id="CHEBI:15378"/>
        <dbReference type="ChEBI" id="CHEBI:30616"/>
        <dbReference type="ChEBI" id="CHEBI:58702"/>
        <dbReference type="ChEBI" id="CHEBI:456216"/>
        <dbReference type="EC" id="2.7.1.40"/>
    </reaction>
</comment>
<dbReference type="InterPro" id="IPR036918">
    <property type="entry name" value="Pyrv_Knase_C_sf"/>
</dbReference>
<dbReference type="InterPro" id="IPR015813">
    <property type="entry name" value="Pyrv/PenolPyrv_kinase-like_dom"/>
</dbReference>
<evidence type="ECO:0000256" key="11">
    <source>
        <dbReference type="ARBA" id="ARBA00023317"/>
    </source>
</evidence>
<dbReference type="GO" id="GO:0005524">
    <property type="term" value="F:ATP binding"/>
    <property type="evidence" value="ECO:0007669"/>
    <property type="project" value="UniProtKB-KW"/>
</dbReference>
<comment type="similarity">
    <text evidence="2 13">Belongs to the pyruvate kinase family.</text>
</comment>
<sequence length="444" mass="48018">MMRAGMDGARLNFSHGTHDEHKALIRNIRSAARKTGNTVAIIQDLQGPKIRVGVMPEGGLPLHDGQKITFSTAIDEYEHGGPIPVTYRRLHHDVKAGERILLDDGFMETVVTRVSGKTISAKVVVGGVLKSRKGLNLPDSNVSVDPFTQKDHDDLMFGLQEGVDWVVLSFISSPDVALHVRRIVGAAARAHGVRPPKIMAKIETKVAIDHFADILAVVDAVMLGRGDLGLEIPMEEVPIVQKTLVEECRKAHKPIIVATHMLDSMARNPRATRAEISDVANAVLDHTDAVMLSAESASGRYPVATVQAMASVVREAEASRYDVIAEPVSDIDGMPNAMAHTVAVLAQQELIDAIATTTAAGDVARSLSMYRPHVPIFLACQDDAEARQHMLFAGVYPVVTEQGSTDFPQRFHATLVKKGHIRAKHRVAYLSCAGGSLQLTIHGV</sequence>
<evidence type="ECO:0000256" key="10">
    <source>
        <dbReference type="ARBA" id="ARBA00023152"/>
    </source>
</evidence>
<dbReference type="Gene3D" id="2.40.33.10">
    <property type="entry name" value="PK beta-barrel domain-like"/>
    <property type="match status" value="1"/>
</dbReference>
<dbReference type="EMBL" id="LCRD01000077">
    <property type="protein sequence ID" value="KKW28289.1"/>
    <property type="molecule type" value="Genomic_DNA"/>
</dbReference>
<dbReference type="GO" id="GO:0000287">
    <property type="term" value="F:magnesium ion binding"/>
    <property type="evidence" value="ECO:0007669"/>
    <property type="project" value="UniProtKB-UniRule"/>
</dbReference>
<dbReference type="InterPro" id="IPR040442">
    <property type="entry name" value="Pyrv_kinase-like_dom_sf"/>
</dbReference>
<dbReference type="FunFam" id="2.40.33.10:FF:000001">
    <property type="entry name" value="Pyruvate kinase"/>
    <property type="match status" value="1"/>
</dbReference>
<dbReference type="Pfam" id="PF02887">
    <property type="entry name" value="PK_C"/>
    <property type="match status" value="1"/>
</dbReference>
<dbReference type="Gene3D" id="3.40.1380.20">
    <property type="entry name" value="Pyruvate kinase, C-terminal domain"/>
    <property type="match status" value="1"/>
</dbReference>
<keyword evidence="4 13" id="KW-0808">Transferase</keyword>
<dbReference type="GO" id="GO:0016301">
    <property type="term" value="F:kinase activity"/>
    <property type="evidence" value="ECO:0007669"/>
    <property type="project" value="UniProtKB-KW"/>
</dbReference>
<evidence type="ECO:0000313" key="17">
    <source>
        <dbReference type="Proteomes" id="UP000034846"/>
    </source>
</evidence>
<keyword evidence="8" id="KW-0067">ATP-binding</keyword>
<dbReference type="InterPro" id="IPR015793">
    <property type="entry name" value="Pyrv_Knase_brl"/>
</dbReference>
<dbReference type="NCBIfam" id="TIGR01064">
    <property type="entry name" value="pyruv_kin"/>
    <property type="match status" value="1"/>
</dbReference>